<dbReference type="InterPro" id="IPR001130">
    <property type="entry name" value="TatD-like"/>
</dbReference>
<dbReference type="GO" id="GO:0016788">
    <property type="term" value="F:hydrolase activity, acting on ester bonds"/>
    <property type="evidence" value="ECO:0007669"/>
    <property type="project" value="InterPro"/>
</dbReference>
<reference evidence="3 4" key="1">
    <citation type="submission" date="2018-08" db="EMBL/GenBank/DDBJ databases">
        <title>Recombination of ecologically and evolutionarily significant loci maintains genetic cohesion in the Pseudomonas syringae species complex.</title>
        <authorList>
            <person name="Dillon M."/>
            <person name="Thakur S."/>
            <person name="Almeida R.N.D."/>
            <person name="Weir B.S."/>
            <person name="Guttman D.S."/>
        </authorList>
    </citation>
    <scope>NUCLEOTIDE SEQUENCE [LARGE SCALE GENOMIC DNA]</scope>
    <source>
        <strain evidence="3 4">ICMP 11895</strain>
    </source>
</reference>
<dbReference type="PANTHER" id="PTHR46124">
    <property type="entry name" value="D-AMINOACYL-TRNA DEACYLASE"/>
    <property type="match status" value="1"/>
</dbReference>
<dbReference type="InterPro" id="IPR032466">
    <property type="entry name" value="Metal_Hydrolase"/>
</dbReference>
<dbReference type="PANTHER" id="PTHR46124:SF2">
    <property type="entry name" value="D-AMINOACYL-TRNA DEACYLASE"/>
    <property type="match status" value="1"/>
</dbReference>
<dbReference type="AlphaFoldDB" id="A0A3M6B305"/>
<evidence type="ECO:0000256" key="1">
    <source>
        <dbReference type="ARBA" id="ARBA00009275"/>
    </source>
</evidence>
<comment type="similarity">
    <text evidence="1">Belongs to the metallo-dependent hydrolases superfamily. TatD-type hydrolase family.</text>
</comment>
<keyword evidence="2" id="KW-0378">Hydrolase</keyword>
<accession>A0A3M6B305</accession>
<dbReference type="Gene3D" id="3.20.20.140">
    <property type="entry name" value="Metal-dependent hydrolases"/>
    <property type="match status" value="1"/>
</dbReference>
<dbReference type="GO" id="GO:0005829">
    <property type="term" value="C:cytosol"/>
    <property type="evidence" value="ECO:0007669"/>
    <property type="project" value="TreeGrafter"/>
</dbReference>
<organism evidence="3 4">
    <name type="scientific">Pseudomonas savastanoi</name>
    <name type="common">Pseudomonas syringae pv. savastanoi</name>
    <dbReference type="NCBI Taxonomy" id="29438"/>
    <lineage>
        <taxon>Bacteria</taxon>
        <taxon>Pseudomonadati</taxon>
        <taxon>Pseudomonadota</taxon>
        <taxon>Gammaproteobacteria</taxon>
        <taxon>Pseudomonadales</taxon>
        <taxon>Pseudomonadaceae</taxon>
        <taxon>Pseudomonas</taxon>
    </lineage>
</organism>
<comment type="caution">
    <text evidence="3">The sequence shown here is derived from an EMBL/GenBank/DDBJ whole genome shotgun (WGS) entry which is preliminary data.</text>
</comment>
<gene>
    <name evidence="3" type="ORF">ALP15_04813</name>
</gene>
<dbReference type="InterPro" id="IPR018228">
    <property type="entry name" value="DNase_TatD-rel_CS"/>
</dbReference>
<name>A0A3M6B305_PSESS</name>
<evidence type="ECO:0000313" key="4">
    <source>
        <dbReference type="Proteomes" id="UP000272241"/>
    </source>
</evidence>
<proteinExistence type="inferred from homology"/>
<dbReference type="SUPFAM" id="SSF51556">
    <property type="entry name" value="Metallo-dependent hydrolases"/>
    <property type="match status" value="1"/>
</dbReference>
<sequence>MLVDSHFHLDRLDLAQHDGSLDAALEAARGRGVGHFLCIGVSADNAGAVKALAERYADVDCSVGIHPLDVKPVRCRLWTGCSRSWITREWWR</sequence>
<protein>
    <submittedName>
        <fullName evidence="3">Deoxyribonuclease, TatD protein</fullName>
    </submittedName>
</protein>
<dbReference type="EMBL" id="RBUO01000009">
    <property type="protein sequence ID" value="RMV25901.1"/>
    <property type="molecule type" value="Genomic_DNA"/>
</dbReference>
<dbReference type="PROSITE" id="PS01137">
    <property type="entry name" value="TATD_1"/>
    <property type="match status" value="1"/>
</dbReference>
<evidence type="ECO:0000313" key="3">
    <source>
        <dbReference type="EMBL" id="RMV25901.1"/>
    </source>
</evidence>
<dbReference type="Proteomes" id="UP000272241">
    <property type="component" value="Unassembled WGS sequence"/>
</dbReference>
<evidence type="ECO:0000256" key="2">
    <source>
        <dbReference type="ARBA" id="ARBA00022801"/>
    </source>
</evidence>
<dbReference type="Pfam" id="PF01026">
    <property type="entry name" value="TatD_DNase"/>
    <property type="match status" value="1"/>
</dbReference>